<evidence type="ECO:0000313" key="3">
    <source>
        <dbReference type="Proteomes" id="UP000184315"/>
    </source>
</evidence>
<evidence type="ECO:0000256" key="1">
    <source>
        <dbReference type="SAM" id="Coils"/>
    </source>
</evidence>
<dbReference type="Proteomes" id="UP000184315">
    <property type="component" value="Unassembled WGS sequence"/>
</dbReference>
<accession>A0A1J1LKM3</accession>
<dbReference type="AlphaFoldDB" id="A0A1J1LKM3"/>
<evidence type="ECO:0000313" key="2">
    <source>
        <dbReference type="EMBL" id="CUR32153.1"/>
    </source>
</evidence>
<protein>
    <submittedName>
        <fullName evidence="2">Uncharacterized protein</fullName>
    </submittedName>
</protein>
<name>A0A1J1LKM3_9CYAN</name>
<keyword evidence="1" id="KW-0175">Coiled coil</keyword>
<feature type="coiled-coil region" evidence="1">
    <location>
        <begin position="43"/>
        <end position="70"/>
    </location>
</feature>
<sequence>MQQLVQNWCRTGATGASSLKITPNRQPPLTEWDTGGIAIAIVKINLNTSIEELRKQNEELNTTLETNTLKTELNKGKQNLNTGIVTTEQSNLNTSICTTEQSNLNTGINQQVKDILEDSLTLKANAGGKIKNAIRQALTLLK</sequence>
<proteinExistence type="predicted"/>
<reference evidence="3" key="1">
    <citation type="submission" date="2015-10" db="EMBL/GenBank/DDBJ databases">
        <authorList>
            <person name="Regsiter A."/>
            <person name="william w."/>
        </authorList>
    </citation>
    <scope>NUCLEOTIDE SEQUENCE [LARGE SCALE GENOMIC DNA]</scope>
</reference>
<gene>
    <name evidence="2" type="ORF">PL9214430125</name>
</gene>
<keyword evidence="3" id="KW-1185">Reference proteome</keyword>
<organism evidence="2 3">
    <name type="scientific">Planktothrix tepida PCC 9214</name>
    <dbReference type="NCBI Taxonomy" id="671072"/>
    <lineage>
        <taxon>Bacteria</taxon>
        <taxon>Bacillati</taxon>
        <taxon>Cyanobacteriota</taxon>
        <taxon>Cyanophyceae</taxon>
        <taxon>Oscillatoriophycideae</taxon>
        <taxon>Oscillatoriales</taxon>
        <taxon>Microcoleaceae</taxon>
        <taxon>Planktothrix</taxon>
    </lineage>
</organism>
<dbReference type="EMBL" id="CZDF01000148">
    <property type="protein sequence ID" value="CUR32153.1"/>
    <property type="molecule type" value="Genomic_DNA"/>
</dbReference>